<keyword evidence="1" id="KW-1133">Transmembrane helix</keyword>
<feature type="transmembrane region" description="Helical" evidence="1">
    <location>
        <begin position="59"/>
        <end position="78"/>
    </location>
</feature>
<accession>A0A085BJL8</accession>
<evidence type="ECO:0000313" key="3">
    <source>
        <dbReference type="Proteomes" id="UP000028623"/>
    </source>
</evidence>
<keyword evidence="1" id="KW-0472">Membrane</keyword>
<sequence length="111" mass="12951">MRQKNISITIKNFGKKNDLVLLLFNGVFLILGLLSLFLNWRNVMAIILIFVLIFLDKKFRTKFSILIIIYVVSIILISQIPEIEFVEILATSILFSPLFFYESSLESIKEY</sequence>
<dbReference type="Proteomes" id="UP000028623">
    <property type="component" value="Unassembled WGS sequence"/>
</dbReference>
<gene>
    <name evidence="2" type="ORF">IO89_06315</name>
</gene>
<keyword evidence="3" id="KW-1185">Reference proteome</keyword>
<reference evidence="2 3" key="1">
    <citation type="submission" date="2014-07" db="EMBL/GenBank/DDBJ databases">
        <title>Epilithonimonas lactis LMG 22401 Genome.</title>
        <authorList>
            <person name="Pipes S.E."/>
            <person name="Stropko S.J."/>
        </authorList>
    </citation>
    <scope>NUCLEOTIDE SEQUENCE [LARGE SCALE GENOMIC DNA]</scope>
    <source>
        <strain evidence="2 3">LMG 24401</strain>
    </source>
</reference>
<organism evidence="2 3">
    <name type="scientific">Epilithonimonas lactis</name>
    <dbReference type="NCBI Taxonomy" id="421072"/>
    <lineage>
        <taxon>Bacteria</taxon>
        <taxon>Pseudomonadati</taxon>
        <taxon>Bacteroidota</taxon>
        <taxon>Flavobacteriia</taxon>
        <taxon>Flavobacteriales</taxon>
        <taxon>Weeksellaceae</taxon>
        <taxon>Chryseobacterium group</taxon>
        <taxon>Epilithonimonas</taxon>
    </lineage>
</organism>
<protein>
    <submittedName>
        <fullName evidence="2">Uncharacterized protein</fullName>
    </submittedName>
</protein>
<evidence type="ECO:0000256" key="1">
    <source>
        <dbReference type="SAM" id="Phobius"/>
    </source>
</evidence>
<proteinExistence type="predicted"/>
<name>A0A085BJL8_9FLAO</name>
<dbReference type="STRING" id="421072.SAMN04488097_3178"/>
<dbReference type="AlphaFoldDB" id="A0A085BJL8"/>
<keyword evidence="1" id="KW-0812">Transmembrane</keyword>
<comment type="caution">
    <text evidence="2">The sequence shown here is derived from an EMBL/GenBank/DDBJ whole genome shotgun (WGS) entry which is preliminary data.</text>
</comment>
<feature type="transmembrane region" description="Helical" evidence="1">
    <location>
        <begin position="20"/>
        <end position="53"/>
    </location>
</feature>
<evidence type="ECO:0000313" key="2">
    <source>
        <dbReference type="EMBL" id="KFC22663.1"/>
    </source>
</evidence>
<dbReference type="EMBL" id="JPLY01000002">
    <property type="protein sequence ID" value="KFC22663.1"/>
    <property type="molecule type" value="Genomic_DNA"/>
</dbReference>